<proteinExistence type="predicted"/>
<dbReference type="SUPFAM" id="SSF53822">
    <property type="entry name" value="Periplasmic binding protein-like I"/>
    <property type="match status" value="1"/>
</dbReference>
<protein>
    <submittedName>
        <fullName evidence="1">Uncharacterized protein</fullName>
    </submittedName>
</protein>
<sequence>YMASGCAYYSGVESAFKSMGKLIPRDEEGHILLISTDGCPAPIQAIRDGYVDADSAHQMLKMGSLPIEIVFNAARGQAPEEPIIRLDPDPITPDNVDDISHWANALEAARSAKK</sequence>
<name>X1BH76_9ZZZZ</name>
<accession>X1BH76</accession>
<dbReference type="InterPro" id="IPR028082">
    <property type="entry name" value="Peripla_BP_I"/>
</dbReference>
<comment type="caution">
    <text evidence="1">The sequence shown here is derived from an EMBL/GenBank/DDBJ whole genome shotgun (WGS) entry which is preliminary data.</text>
</comment>
<evidence type="ECO:0000313" key="1">
    <source>
        <dbReference type="EMBL" id="GAG71411.1"/>
    </source>
</evidence>
<dbReference type="AlphaFoldDB" id="X1BH76"/>
<dbReference type="Gene3D" id="3.40.50.2300">
    <property type="match status" value="1"/>
</dbReference>
<gene>
    <name evidence="1" type="ORF">S01H4_08705</name>
</gene>
<dbReference type="EMBL" id="BART01003027">
    <property type="protein sequence ID" value="GAG71411.1"/>
    <property type="molecule type" value="Genomic_DNA"/>
</dbReference>
<feature type="non-terminal residue" evidence="1">
    <location>
        <position position="1"/>
    </location>
</feature>
<organism evidence="1">
    <name type="scientific">marine sediment metagenome</name>
    <dbReference type="NCBI Taxonomy" id="412755"/>
    <lineage>
        <taxon>unclassified sequences</taxon>
        <taxon>metagenomes</taxon>
        <taxon>ecological metagenomes</taxon>
    </lineage>
</organism>
<reference evidence="1" key="1">
    <citation type="journal article" date="2014" name="Front. Microbiol.">
        <title>High frequency of phylogenetically diverse reductive dehalogenase-homologous genes in deep subseafloor sedimentary metagenomes.</title>
        <authorList>
            <person name="Kawai M."/>
            <person name="Futagami T."/>
            <person name="Toyoda A."/>
            <person name="Takaki Y."/>
            <person name="Nishi S."/>
            <person name="Hori S."/>
            <person name="Arai W."/>
            <person name="Tsubouchi T."/>
            <person name="Morono Y."/>
            <person name="Uchiyama I."/>
            <person name="Ito T."/>
            <person name="Fujiyama A."/>
            <person name="Inagaki F."/>
            <person name="Takami H."/>
        </authorList>
    </citation>
    <scope>NUCLEOTIDE SEQUENCE</scope>
    <source>
        <strain evidence="1">Expedition CK06-06</strain>
    </source>
</reference>